<accession>A0A653I384</accession>
<proteinExistence type="predicted"/>
<dbReference type="AlphaFoldDB" id="A0A653I384"/>
<dbReference type="RefSeq" id="WP_167331094.1">
    <property type="nucleotide sequence ID" value="NZ_LR732308.1"/>
</dbReference>
<sequence>MEIILMTGVTVLLGGGATFLAHIVKTERRHIATDVKTNVERATYPSLRLVK</sequence>
<evidence type="ECO:0000313" key="1">
    <source>
        <dbReference type="EMBL" id="VWX33219.1"/>
    </source>
</evidence>
<reference evidence="1 2" key="1">
    <citation type="submission" date="2019-10" db="EMBL/GenBank/DDBJ databases">
        <authorList>
            <person name="Karimi E."/>
        </authorList>
    </citation>
    <scope>NUCLEOTIDE SEQUENCE [LARGE SCALE GENOMIC DNA]</scope>
    <source>
        <strain evidence="1">Exiguobacterium sp. 9Y</strain>
    </source>
</reference>
<dbReference type="Proteomes" id="UP000439752">
    <property type="component" value="Unassembled WGS sequence"/>
</dbReference>
<protein>
    <submittedName>
        <fullName evidence="1">Uncharacterized protein</fullName>
    </submittedName>
</protein>
<name>A0A653I384_9BACL</name>
<gene>
    <name evidence="1" type="ORF">EXIGUO9Y_110027</name>
</gene>
<evidence type="ECO:0000313" key="2">
    <source>
        <dbReference type="Proteomes" id="UP000439752"/>
    </source>
</evidence>
<organism evidence="1 2">
    <name type="scientific">Exiguobacterium oxidotolerans</name>
    <dbReference type="NCBI Taxonomy" id="223958"/>
    <lineage>
        <taxon>Bacteria</taxon>
        <taxon>Bacillati</taxon>
        <taxon>Bacillota</taxon>
        <taxon>Bacilli</taxon>
        <taxon>Bacillales</taxon>
        <taxon>Bacillales Family XII. Incertae Sedis</taxon>
        <taxon>Exiguobacterium</taxon>
    </lineage>
</organism>
<keyword evidence="2" id="KW-1185">Reference proteome</keyword>
<dbReference type="EMBL" id="CABWKQ010000003">
    <property type="protein sequence ID" value="VWX33219.1"/>
    <property type="molecule type" value="Genomic_DNA"/>
</dbReference>